<dbReference type="SUPFAM" id="SSF56672">
    <property type="entry name" value="DNA/RNA polymerases"/>
    <property type="match status" value="1"/>
</dbReference>
<feature type="compositionally biased region" description="Basic and acidic residues" evidence="1">
    <location>
        <begin position="366"/>
        <end position="375"/>
    </location>
</feature>
<dbReference type="AlphaFoldDB" id="A0A8T3C837"/>
<dbReference type="OrthoDB" id="695518at2759"/>
<feature type="compositionally biased region" description="Polar residues" evidence="1">
    <location>
        <begin position="390"/>
        <end position="399"/>
    </location>
</feature>
<dbReference type="PANTHER" id="PTHR46890">
    <property type="entry name" value="NON-LTR RETROLELEMENT REVERSE TRANSCRIPTASE-LIKE PROTEIN-RELATED"/>
    <property type="match status" value="1"/>
</dbReference>
<evidence type="ECO:0008006" key="4">
    <source>
        <dbReference type="Google" id="ProtNLM"/>
    </source>
</evidence>
<dbReference type="Proteomes" id="UP000829196">
    <property type="component" value="Unassembled WGS sequence"/>
</dbReference>
<sequence>METISPSTLANVWGVPPQGMHGSTKGMIDNGKALASSRSFGDVLAGPSQSKDPSFSFTKLIVKGYPAILMSDDDIIKLASPFQFTLVGLLDPRHVSIQLSNDLDYNRVFARRPLQTDQATASRLRTSVARILVELDITKKHQKEVWIGSKKTGYLQKVEFKNVHDFCLHCKIHGHAISDCFVAHPQLKKYSKVTKSIVGHEQSEHLLAVEHPKTNDSKFETVLEEPKPDGDDPNLCADDIEIESLDSSLRSEEGDKLDNKEEILGDPLEAGERKELVVEKKVQNVTSSMEANDNVNTSSLKVLENNVGSSLVCVGQEGSPSERNLSKFKQGEKDVELEEREVGTIEVCIPLEEVKDSSISMASPSGREKVVKEGDSSISKKKGKNKKNNITNTPRVTRANNSSTNAKIHLTNLQEKEEAYWRQKILKAEELVKNADMAYLLNSSNDNLTCLNEAKIHLTNLQEKEEAYWRQKASSKFLVEGDRNTAYFHNIANHNLIRRQIHKITSPEGNIIEEPNLIVTSGIDYFSKIFNSNFSPNLNVNFGCIPSLVIDAENEMLSKIASEEEIWNNLKSMNTDSIAGPDDFTNKFFHKCWGIIKEDLINAVVDCFKGSPIPKYFNATSIALIPKSQNINYWNDFQPISLCSVFYKLIAKIIMSRMALILHKIISPEQSGFVKGRSIFDNVLLA</sequence>
<evidence type="ECO:0000313" key="2">
    <source>
        <dbReference type="EMBL" id="KAI0529147.1"/>
    </source>
</evidence>
<dbReference type="InterPro" id="IPR043502">
    <property type="entry name" value="DNA/RNA_pol_sf"/>
</dbReference>
<organism evidence="2 3">
    <name type="scientific">Dendrobium nobile</name>
    <name type="common">Orchid</name>
    <dbReference type="NCBI Taxonomy" id="94219"/>
    <lineage>
        <taxon>Eukaryota</taxon>
        <taxon>Viridiplantae</taxon>
        <taxon>Streptophyta</taxon>
        <taxon>Embryophyta</taxon>
        <taxon>Tracheophyta</taxon>
        <taxon>Spermatophyta</taxon>
        <taxon>Magnoliopsida</taxon>
        <taxon>Liliopsida</taxon>
        <taxon>Asparagales</taxon>
        <taxon>Orchidaceae</taxon>
        <taxon>Epidendroideae</taxon>
        <taxon>Malaxideae</taxon>
        <taxon>Dendrobiinae</taxon>
        <taxon>Dendrobium</taxon>
    </lineage>
</organism>
<proteinExistence type="predicted"/>
<dbReference type="PANTHER" id="PTHR46890:SF48">
    <property type="entry name" value="RNA-DIRECTED DNA POLYMERASE"/>
    <property type="match status" value="1"/>
</dbReference>
<keyword evidence="3" id="KW-1185">Reference proteome</keyword>
<dbReference type="InterPro" id="IPR052343">
    <property type="entry name" value="Retrotransposon-Effector_Assoc"/>
</dbReference>
<dbReference type="EMBL" id="JAGYWB010000002">
    <property type="protein sequence ID" value="KAI0529147.1"/>
    <property type="molecule type" value="Genomic_DNA"/>
</dbReference>
<evidence type="ECO:0000256" key="1">
    <source>
        <dbReference type="SAM" id="MobiDB-lite"/>
    </source>
</evidence>
<gene>
    <name evidence="2" type="ORF">KFK09_001694</name>
</gene>
<comment type="caution">
    <text evidence="2">The sequence shown here is derived from an EMBL/GenBank/DDBJ whole genome shotgun (WGS) entry which is preliminary data.</text>
</comment>
<reference evidence="2" key="1">
    <citation type="journal article" date="2022" name="Front. Genet.">
        <title>Chromosome-Scale Assembly of the Dendrobium nobile Genome Provides Insights Into the Molecular Mechanism of the Biosynthesis of the Medicinal Active Ingredient of Dendrobium.</title>
        <authorList>
            <person name="Xu Q."/>
            <person name="Niu S.-C."/>
            <person name="Li K.-L."/>
            <person name="Zheng P.-J."/>
            <person name="Zhang X.-J."/>
            <person name="Jia Y."/>
            <person name="Liu Y."/>
            <person name="Niu Y.-X."/>
            <person name="Yu L.-H."/>
            <person name="Chen D.-F."/>
            <person name="Zhang G.-Q."/>
        </authorList>
    </citation>
    <scope>NUCLEOTIDE SEQUENCE</scope>
    <source>
        <tissue evidence="2">Leaf</tissue>
    </source>
</reference>
<accession>A0A8T3C837</accession>
<name>A0A8T3C837_DENNO</name>
<evidence type="ECO:0000313" key="3">
    <source>
        <dbReference type="Proteomes" id="UP000829196"/>
    </source>
</evidence>
<protein>
    <recommendedName>
        <fullName evidence="4">Reverse transcriptase domain-containing protein</fullName>
    </recommendedName>
</protein>
<feature type="region of interest" description="Disordered" evidence="1">
    <location>
        <begin position="359"/>
        <end position="399"/>
    </location>
</feature>